<dbReference type="GO" id="GO:0003677">
    <property type="term" value="F:DNA binding"/>
    <property type="evidence" value="ECO:0007669"/>
    <property type="project" value="UniProtKB-KW"/>
</dbReference>
<feature type="domain" description="Myb-like" evidence="1">
    <location>
        <begin position="1"/>
        <end position="50"/>
    </location>
</feature>
<evidence type="ECO:0000313" key="4">
    <source>
        <dbReference type="EMBL" id="EST47927.1"/>
    </source>
</evidence>
<protein>
    <submittedName>
        <fullName evidence="3">Myb-like DNA-binding domain-containing protein</fullName>
    </submittedName>
</protein>
<reference evidence="5" key="2">
    <citation type="submission" date="2020-12" db="EMBL/GenBank/DDBJ databases">
        <title>New Spironucleus salmonicida genome in near-complete chromosomes.</title>
        <authorList>
            <person name="Xu F."/>
            <person name="Kurt Z."/>
            <person name="Jimenez-Gonzalez A."/>
            <person name="Astvaldsson A."/>
            <person name="Andersson J.O."/>
            <person name="Svard S.G."/>
        </authorList>
    </citation>
    <scope>NUCLEOTIDE SEQUENCE</scope>
    <source>
        <strain evidence="5">ATCC 50377</strain>
    </source>
</reference>
<evidence type="ECO:0000259" key="2">
    <source>
        <dbReference type="PROSITE" id="PS51293"/>
    </source>
</evidence>
<reference evidence="3 5" key="1">
    <citation type="journal article" date="2014" name="PLoS Genet.">
        <title>The Genome of Spironucleus salmonicida Highlights a Fish Pathogen Adapted to Fluctuating Environments.</title>
        <authorList>
            <person name="Xu F."/>
            <person name="Jerlstrom-Hultqvist J."/>
            <person name="Einarsson E."/>
            <person name="Astvaldsson A."/>
            <person name="Svard S.G."/>
            <person name="Andersson J.O."/>
        </authorList>
    </citation>
    <scope>NUCLEOTIDE SEQUENCE</scope>
    <source>
        <strain evidence="5">ATCC 50377</strain>
    </source>
</reference>
<feature type="domain" description="SANT" evidence="2">
    <location>
        <begin position="2"/>
        <end position="54"/>
    </location>
</feature>
<dbReference type="Pfam" id="PF00249">
    <property type="entry name" value="Myb_DNA-binding"/>
    <property type="match status" value="1"/>
</dbReference>
<dbReference type="Proteomes" id="UP000018208">
    <property type="component" value="Unassembled WGS sequence"/>
</dbReference>
<dbReference type="InterPro" id="IPR017884">
    <property type="entry name" value="SANT_dom"/>
</dbReference>
<dbReference type="SMART" id="SM00717">
    <property type="entry name" value="SANT"/>
    <property type="match status" value="1"/>
</dbReference>
<evidence type="ECO:0000313" key="5">
    <source>
        <dbReference type="EMBL" id="KAH0571993.1"/>
    </source>
</evidence>
<dbReference type="EMBL" id="AUWU02000006">
    <property type="protein sequence ID" value="KAH0571995.1"/>
    <property type="molecule type" value="Genomic_DNA"/>
</dbReference>
<dbReference type="EMBL" id="KI546019">
    <property type="protein sequence ID" value="EST47927.1"/>
    <property type="molecule type" value="Genomic_DNA"/>
</dbReference>
<proteinExistence type="predicted"/>
<dbReference type="Gene3D" id="1.10.10.60">
    <property type="entry name" value="Homeodomain-like"/>
    <property type="match status" value="1"/>
</dbReference>
<dbReference type="PROSITE" id="PS50090">
    <property type="entry name" value="MYB_LIKE"/>
    <property type="match status" value="1"/>
</dbReference>
<organism evidence="3">
    <name type="scientific">Spironucleus salmonicida</name>
    <dbReference type="NCBI Taxonomy" id="348837"/>
    <lineage>
        <taxon>Eukaryota</taxon>
        <taxon>Metamonada</taxon>
        <taxon>Diplomonadida</taxon>
        <taxon>Hexamitidae</taxon>
        <taxon>Hexamitinae</taxon>
        <taxon>Spironucleus</taxon>
    </lineage>
</organism>
<accession>V6LQ16</accession>
<dbReference type="AlphaFoldDB" id="V6LQ16"/>
<dbReference type="InterPro" id="IPR009057">
    <property type="entry name" value="Homeodomain-like_sf"/>
</dbReference>
<name>V6LQ16_9EUKA</name>
<dbReference type="PROSITE" id="PS51293">
    <property type="entry name" value="SANT"/>
    <property type="match status" value="1"/>
</dbReference>
<dbReference type="VEuPathDB" id="GiardiaDB:SS50377_26196"/>
<dbReference type="EMBL" id="AUWU02000006">
    <property type="protein sequence ID" value="KAH0571993.1"/>
    <property type="molecule type" value="Genomic_DNA"/>
</dbReference>
<dbReference type="InterPro" id="IPR001005">
    <property type="entry name" value="SANT/Myb"/>
</dbReference>
<gene>
    <name evidence="4" type="ORF">SS50377_11969</name>
    <name evidence="3" type="ORF">SS50377_17541</name>
    <name evidence="5" type="ORF">SS50377_26193</name>
    <name evidence="6" type="ORF">SS50377_26196</name>
</gene>
<evidence type="ECO:0000259" key="1">
    <source>
        <dbReference type="PROSITE" id="PS50090"/>
    </source>
</evidence>
<evidence type="ECO:0000313" key="3">
    <source>
        <dbReference type="EMBL" id="EST42854.1"/>
    </source>
</evidence>
<evidence type="ECO:0000313" key="7">
    <source>
        <dbReference type="Proteomes" id="UP000018208"/>
    </source>
</evidence>
<dbReference type="SUPFAM" id="SSF46689">
    <property type="entry name" value="Homeodomain-like"/>
    <property type="match status" value="1"/>
</dbReference>
<keyword evidence="3" id="KW-0238">DNA-binding</keyword>
<keyword evidence="7" id="KW-1185">Reference proteome</keyword>
<dbReference type="VEuPathDB" id="GiardiaDB:SS50377_26193"/>
<sequence>MRARTRWTHEQEEQLRQAYADYCGRWEVIRDNAFRGATVSQLKNKYYKLARAEPVVLKAAGGLANIALADIQLLARMLE</sequence>
<dbReference type="EMBL" id="KI546153">
    <property type="protein sequence ID" value="EST42854.1"/>
    <property type="molecule type" value="Genomic_DNA"/>
</dbReference>
<evidence type="ECO:0000313" key="6">
    <source>
        <dbReference type="EMBL" id="KAH0571995.1"/>
    </source>
</evidence>
<dbReference type="CDD" id="cd00167">
    <property type="entry name" value="SANT"/>
    <property type="match status" value="1"/>
</dbReference>